<keyword evidence="3" id="KW-1185">Reference proteome</keyword>
<evidence type="ECO:0000313" key="3">
    <source>
        <dbReference type="Proteomes" id="UP001153269"/>
    </source>
</evidence>
<dbReference type="EMBL" id="CADEAL010004147">
    <property type="protein sequence ID" value="CAB1452902.1"/>
    <property type="molecule type" value="Genomic_DNA"/>
</dbReference>
<feature type="region of interest" description="Disordered" evidence="1">
    <location>
        <begin position="100"/>
        <end position="119"/>
    </location>
</feature>
<comment type="caution">
    <text evidence="2">The sequence shown here is derived from an EMBL/GenBank/DDBJ whole genome shotgun (WGS) entry which is preliminary data.</text>
</comment>
<accession>A0A9N7VHI4</accession>
<organism evidence="2 3">
    <name type="scientific">Pleuronectes platessa</name>
    <name type="common">European plaice</name>
    <dbReference type="NCBI Taxonomy" id="8262"/>
    <lineage>
        <taxon>Eukaryota</taxon>
        <taxon>Metazoa</taxon>
        <taxon>Chordata</taxon>
        <taxon>Craniata</taxon>
        <taxon>Vertebrata</taxon>
        <taxon>Euteleostomi</taxon>
        <taxon>Actinopterygii</taxon>
        <taxon>Neopterygii</taxon>
        <taxon>Teleostei</taxon>
        <taxon>Neoteleostei</taxon>
        <taxon>Acanthomorphata</taxon>
        <taxon>Carangaria</taxon>
        <taxon>Pleuronectiformes</taxon>
        <taxon>Pleuronectoidei</taxon>
        <taxon>Pleuronectidae</taxon>
        <taxon>Pleuronectes</taxon>
    </lineage>
</organism>
<dbReference type="AlphaFoldDB" id="A0A9N7VHI4"/>
<evidence type="ECO:0000256" key="1">
    <source>
        <dbReference type="SAM" id="MobiDB-lite"/>
    </source>
</evidence>
<protein>
    <submittedName>
        <fullName evidence="2">Uncharacterized protein</fullName>
    </submittedName>
</protein>
<proteinExistence type="predicted"/>
<gene>
    <name evidence="2" type="ORF">PLEPLA_LOCUS40652</name>
</gene>
<name>A0A9N7VHI4_PLEPL</name>
<reference evidence="2" key="1">
    <citation type="submission" date="2020-03" db="EMBL/GenBank/DDBJ databases">
        <authorList>
            <person name="Weist P."/>
        </authorList>
    </citation>
    <scope>NUCLEOTIDE SEQUENCE</scope>
</reference>
<dbReference type="Proteomes" id="UP001153269">
    <property type="component" value="Unassembled WGS sequence"/>
</dbReference>
<sequence>MTGLGKKGPPFTSICGPSPPLPLGCLTLKANSLAHPEAPGDATPPDPCTFIKERGFWFGKENTNSLSLSLSSLALLAFHVFHSCALTEVVHRSGFTSAVTSENSVAGRPGSEPLHSSADRAGQAPGVGMLCLQSGALYVQLLTLKWSPATGYAKHTQHHVTEP</sequence>
<evidence type="ECO:0000313" key="2">
    <source>
        <dbReference type="EMBL" id="CAB1452902.1"/>
    </source>
</evidence>